<dbReference type="SUPFAM" id="SSF52540">
    <property type="entry name" value="P-loop containing nucleoside triphosphate hydrolases"/>
    <property type="match status" value="1"/>
</dbReference>
<protein>
    <submittedName>
        <fullName evidence="7">Trehalose/maltose import ATP-binding protein MalK</fullName>
    </submittedName>
</protein>
<reference evidence="9" key="1">
    <citation type="submission" date="2018-09" db="EMBL/GenBank/DDBJ databases">
        <title>Complete Genome Sequencing of Sulfolobus sp. JCM 16834.</title>
        <authorList>
            <person name="Kato S."/>
            <person name="Itoh T."/>
            <person name="Ohkuma M."/>
        </authorList>
    </citation>
    <scope>NUCLEOTIDE SEQUENCE [LARGE SCALE GENOMIC DNA]</scope>
    <source>
        <strain evidence="9">IC-007</strain>
    </source>
</reference>
<dbReference type="PANTHER" id="PTHR42711">
    <property type="entry name" value="ABC TRANSPORTER ATP-BINDING PROTEIN"/>
    <property type="match status" value="1"/>
</dbReference>
<gene>
    <name evidence="6" type="ORF">IC006_0334</name>
    <name evidence="7" type="ORF">IC007_0318</name>
</gene>
<keyword evidence="3" id="KW-0547">Nucleotide-binding</keyword>
<reference evidence="7 8" key="2">
    <citation type="journal article" date="2020" name="Int. J. Syst. Evol. Microbiol.">
        <title>Sulfuracidifex tepidarius gen. nov., sp. nov. and transfer of Sulfolobus metallicus Huber and Stetter 1992 to the genus Sulfuracidifex as Sulfuracidifex metallicus comb. nov.</title>
        <authorList>
            <person name="Itoh T."/>
            <person name="Miura T."/>
            <person name="Sakai H.D."/>
            <person name="Kato S."/>
            <person name="Ohkuma M."/>
            <person name="Takashina T."/>
        </authorList>
    </citation>
    <scope>NUCLEOTIDE SEQUENCE</scope>
    <source>
        <strain evidence="6 8">IC-006</strain>
        <strain evidence="7">IC-007</strain>
    </source>
</reference>
<proteinExistence type="inferred from homology"/>
<evidence type="ECO:0000313" key="8">
    <source>
        <dbReference type="Proteomes" id="UP000322983"/>
    </source>
</evidence>
<dbReference type="RefSeq" id="WP_054846305.1">
    <property type="nucleotide sequence ID" value="NZ_AP018929.1"/>
</dbReference>
<evidence type="ECO:0000256" key="1">
    <source>
        <dbReference type="ARBA" id="ARBA00005417"/>
    </source>
</evidence>
<dbReference type="InterPro" id="IPR003439">
    <property type="entry name" value="ABC_transporter-like_ATP-bd"/>
</dbReference>
<sequence length="216" mass="24880">MINLNEVTKIFKNKKLLDNVSLTVNDGEVVGVVGRGFEVDTLGRIIAGITGYDKGTVKVDDIEVKGGKREVISRVCLIPREFRAKGLTLHQIFEKIGRKNSVPKREIKARERDSFELLELRGLEDMKYEEVDEEIRTRFMISLIMLKEPNNIVFDRIESKLNEENVALLRELVKDWSFDGRSILLLCNDIKWLKGIADRIVFMEKGRILENFEVLA</sequence>
<dbReference type="EMBL" id="AP018930">
    <property type="protein sequence ID" value="BBG25813.1"/>
    <property type="molecule type" value="Genomic_DNA"/>
</dbReference>
<evidence type="ECO:0000313" key="9">
    <source>
        <dbReference type="Proteomes" id="UP000325030"/>
    </source>
</evidence>
<dbReference type="EMBL" id="AP018929">
    <property type="protein sequence ID" value="BBG23050.1"/>
    <property type="molecule type" value="Genomic_DNA"/>
</dbReference>
<dbReference type="GeneID" id="41716814"/>
<dbReference type="Proteomes" id="UP000322983">
    <property type="component" value="Chromosome"/>
</dbReference>
<dbReference type="PROSITE" id="PS50893">
    <property type="entry name" value="ABC_TRANSPORTER_2"/>
    <property type="match status" value="1"/>
</dbReference>
<dbReference type="STRING" id="1294262.GCA_001316085_02234"/>
<evidence type="ECO:0000259" key="5">
    <source>
        <dbReference type="PROSITE" id="PS50893"/>
    </source>
</evidence>
<evidence type="ECO:0000313" key="7">
    <source>
        <dbReference type="EMBL" id="BBG25813.1"/>
    </source>
</evidence>
<keyword evidence="4 7" id="KW-0067">ATP-binding</keyword>
<comment type="similarity">
    <text evidence="1">Belongs to the ABC transporter superfamily.</text>
</comment>
<feature type="domain" description="ABC transporter" evidence="5">
    <location>
        <begin position="2"/>
        <end position="216"/>
    </location>
</feature>
<keyword evidence="8" id="KW-1185">Reference proteome</keyword>
<evidence type="ECO:0000256" key="4">
    <source>
        <dbReference type="ARBA" id="ARBA00022840"/>
    </source>
</evidence>
<dbReference type="Gene3D" id="3.40.50.300">
    <property type="entry name" value="P-loop containing nucleotide triphosphate hydrolases"/>
    <property type="match status" value="1"/>
</dbReference>
<dbReference type="GO" id="GO:0005524">
    <property type="term" value="F:ATP binding"/>
    <property type="evidence" value="ECO:0007669"/>
    <property type="project" value="UniProtKB-KW"/>
</dbReference>
<name>A0A510DZZ9_9CREN</name>
<dbReference type="InterPro" id="IPR027417">
    <property type="entry name" value="P-loop_NTPase"/>
</dbReference>
<keyword evidence="2" id="KW-0813">Transport</keyword>
<dbReference type="PANTHER" id="PTHR42711:SF5">
    <property type="entry name" value="ABC TRANSPORTER ATP-BINDING PROTEIN NATA"/>
    <property type="match status" value="1"/>
</dbReference>
<accession>A0A510DSE5</accession>
<evidence type="ECO:0000313" key="6">
    <source>
        <dbReference type="EMBL" id="BBG23050.1"/>
    </source>
</evidence>
<dbReference type="KEGG" id="step:IC006_0334"/>
<dbReference type="OrthoDB" id="18209at2157"/>
<evidence type="ECO:0000256" key="3">
    <source>
        <dbReference type="ARBA" id="ARBA00022741"/>
    </source>
</evidence>
<dbReference type="Proteomes" id="UP000325030">
    <property type="component" value="Chromosome"/>
</dbReference>
<organism evidence="7 9">
    <name type="scientific">Sulfuracidifex tepidarius</name>
    <dbReference type="NCBI Taxonomy" id="1294262"/>
    <lineage>
        <taxon>Archaea</taxon>
        <taxon>Thermoproteota</taxon>
        <taxon>Thermoprotei</taxon>
        <taxon>Sulfolobales</taxon>
        <taxon>Sulfolobaceae</taxon>
        <taxon>Sulfuracidifex</taxon>
    </lineage>
</organism>
<dbReference type="GO" id="GO:0016887">
    <property type="term" value="F:ATP hydrolysis activity"/>
    <property type="evidence" value="ECO:0007669"/>
    <property type="project" value="InterPro"/>
</dbReference>
<accession>A0A510DZZ9</accession>
<dbReference type="AlphaFoldDB" id="A0A510DZZ9"/>
<dbReference type="InterPro" id="IPR050763">
    <property type="entry name" value="ABC_transporter_ATP-binding"/>
</dbReference>
<evidence type="ECO:0000256" key="2">
    <source>
        <dbReference type="ARBA" id="ARBA00022448"/>
    </source>
</evidence>